<sequence length="89" mass="10473">MDDKVKELLVKILENQTETNSQLKELTSRVQIIETKVENDLAYKIKALFDAREMQNDKSNTMIEALERIETKIEILQMETAHVRKVKRL</sequence>
<proteinExistence type="predicted"/>
<dbReference type="AlphaFoldDB" id="Q24VV6"/>
<accession>Q24VV6</accession>
<dbReference type="STRING" id="138119.DSY2047"/>
<dbReference type="HOGENOM" id="CLU_144680_0_0_9"/>
<dbReference type="EMBL" id="AP008230">
    <property type="protein sequence ID" value="BAE83836.1"/>
    <property type="molecule type" value="Genomic_DNA"/>
</dbReference>
<protein>
    <submittedName>
        <fullName evidence="1">Uncharacterized protein</fullName>
    </submittedName>
</protein>
<reference evidence="1 2" key="1">
    <citation type="journal article" date="2006" name="J. Bacteriol.">
        <title>Complete genome sequence of the dehalorespiring bacterium Desulfitobacterium hafniense Y51 and comparison with Dehalococcoides ethenogenes 195.</title>
        <authorList>
            <person name="Nonaka H."/>
            <person name="Keresztes G."/>
            <person name="Shinoda Y."/>
            <person name="Ikenaga Y."/>
            <person name="Abe M."/>
            <person name="Naito K."/>
            <person name="Inatomi K."/>
            <person name="Furukawa K."/>
            <person name="Inui M."/>
            <person name="Yukawa H."/>
        </authorList>
    </citation>
    <scope>NUCLEOTIDE SEQUENCE [LARGE SCALE GENOMIC DNA]</scope>
    <source>
        <strain evidence="1 2">Y51</strain>
    </source>
</reference>
<organism evidence="1 2">
    <name type="scientific">Desulfitobacterium hafniense (strain Y51)</name>
    <dbReference type="NCBI Taxonomy" id="138119"/>
    <lineage>
        <taxon>Bacteria</taxon>
        <taxon>Bacillati</taxon>
        <taxon>Bacillota</taxon>
        <taxon>Clostridia</taxon>
        <taxon>Eubacteriales</taxon>
        <taxon>Desulfitobacteriaceae</taxon>
        <taxon>Desulfitobacterium</taxon>
    </lineage>
</organism>
<dbReference type="eggNOG" id="ENOG5033GJP">
    <property type="taxonomic scope" value="Bacteria"/>
</dbReference>
<name>Q24VV6_DESHY</name>
<keyword evidence="2" id="KW-1185">Reference proteome</keyword>
<gene>
    <name evidence="1" type="ordered locus">DSY2047</name>
</gene>
<dbReference type="Proteomes" id="UP000001946">
    <property type="component" value="Chromosome"/>
</dbReference>
<dbReference type="KEGG" id="dsy:DSY2047"/>
<evidence type="ECO:0000313" key="2">
    <source>
        <dbReference type="Proteomes" id="UP000001946"/>
    </source>
</evidence>
<evidence type="ECO:0000313" key="1">
    <source>
        <dbReference type="EMBL" id="BAE83836.1"/>
    </source>
</evidence>
<dbReference type="RefSeq" id="WP_011460021.1">
    <property type="nucleotide sequence ID" value="NC_007907.1"/>
</dbReference>